<dbReference type="AlphaFoldDB" id="A0AAV4DTS9"/>
<feature type="compositionally biased region" description="Low complexity" evidence="1">
    <location>
        <begin position="130"/>
        <end position="142"/>
    </location>
</feature>
<dbReference type="InterPro" id="IPR045030">
    <property type="entry name" value="LYSM1-4"/>
</dbReference>
<dbReference type="PANTHER" id="PTHR20932:SF8">
    <property type="entry name" value="LD22649P"/>
    <property type="match status" value="1"/>
</dbReference>
<evidence type="ECO:0000256" key="1">
    <source>
        <dbReference type="SAM" id="MobiDB-lite"/>
    </source>
</evidence>
<evidence type="ECO:0000259" key="2">
    <source>
        <dbReference type="PROSITE" id="PS51782"/>
    </source>
</evidence>
<dbReference type="InterPro" id="IPR036779">
    <property type="entry name" value="LysM_dom_sf"/>
</dbReference>
<dbReference type="PANTHER" id="PTHR20932">
    <property type="entry name" value="LYSM AND PUTATIVE PEPTIDOGLYCAN-BINDING DOMAIN-CONTAINING PROTEIN"/>
    <property type="match status" value="1"/>
</dbReference>
<dbReference type="InterPro" id="IPR018392">
    <property type="entry name" value="LysM"/>
</dbReference>
<dbReference type="Proteomes" id="UP000735302">
    <property type="component" value="Unassembled WGS sequence"/>
</dbReference>
<name>A0AAV4DTS9_9GAST</name>
<dbReference type="SUPFAM" id="SSF54106">
    <property type="entry name" value="LysM domain"/>
    <property type="match status" value="1"/>
</dbReference>
<feature type="compositionally biased region" description="Low complexity" evidence="1">
    <location>
        <begin position="156"/>
        <end position="176"/>
    </location>
</feature>
<feature type="region of interest" description="Disordered" evidence="1">
    <location>
        <begin position="216"/>
        <end position="240"/>
    </location>
</feature>
<dbReference type="Pfam" id="PF01476">
    <property type="entry name" value="LysM"/>
    <property type="match status" value="1"/>
</dbReference>
<keyword evidence="4" id="KW-1185">Reference proteome</keyword>
<dbReference type="PROSITE" id="PS51782">
    <property type="entry name" value="LYSM"/>
    <property type="match status" value="1"/>
</dbReference>
<evidence type="ECO:0000313" key="3">
    <source>
        <dbReference type="EMBL" id="GFO47743.1"/>
    </source>
</evidence>
<proteinExistence type="predicted"/>
<dbReference type="Gene3D" id="3.10.350.10">
    <property type="entry name" value="LysM domain"/>
    <property type="match status" value="1"/>
</dbReference>
<comment type="caution">
    <text evidence="3">The sequence shown here is derived from an EMBL/GenBank/DDBJ whole genome shotgun (WGS) entry which is preliminary data.</text>
</comment>
<gene>
    <name evidence="3" type="ORF">PoB_007424800</name>
</gene>
<feature type="region of interest" description="Disordered" evidence="1">
    <location>
        <begin position="84"/>
        <end position="194"/>
    </location>
</feature>
<dbReference type="EMBL" id="BLXT01008342">
    <property type="protein sequence ID" value="GFO47743.1"/>
    <property type="molecule type" value="Genomic_DNA"/>
</dbReference>
<protein>
    <submittedName>
        <fullName evidence="3">Lysm and putative peptidoglycan-binding domain-containing protein 2</fullName>
    </submittedName>
</protein>
<feature type="compositionally biased region" description="Polar residues" evidence="1">
    <location>
        <begin position="177"/>
        <end position="191"/>
    </location>
</feature>
<reference evidence="3 4" key="1">
    <citation type="journal article" date="2021" name="Elife">
        <title>Chloroplast acquisition without the gene transfer in kleptoplastic sea slugs, Plakobranchus ocellatus.</title>
        <authorList>
            <person name="Maeda T."/>
            <person name="Takahashi S."/>
            <person name="Yoshida T."/>
            <person name="Shimamura S."/>
            <person name="Takaki Y."/>
            <person name="Nagai Y."/>
            <person name="Toyoda A."/>
            <person name="Suzuki Y."/>
            <person name="Arimoto A."/>
            <person name="Ishii H."/>
            <person name="Satoh N."/>
            <person name="Nishiyama T."/>
            <person name="Hasebe M."/>
            <person name="Maruyama T."/>
            <person name="Minagawa J."/>
            <person name="Obokata J."/>
            <person name="Shigenobu S."/>
        </authorList>
    </citation>
    <scope>NUCLEOTIDE SEQUENCE [LARGE SCALE GENOMIC DNA]</scope>
</reference>
<accession>A0AAV4DTS9</accession>
<feature type="domain" description="LysM" evidence="2">
    <location>
        <begin position="12"/>
        <end position="56"/>
    </location>
</feature>
<organism evidence="3 4">
    <name type="scientific">Plakobranchus ocellatus</name>
    <dbReference type="NCBI Taxonomy" id="259542"/>
    <lineage>
        <taxon>Eukaryota</taxon>
        <taxon>Metazoa</taxon>
        <taxon>Spiralia</taxon>
        <taxon>Lophotrochozoa</taxon>
        <taxon>Mollusca</taxon>
        <taxon>Gastropoda</taxon>
        <taxon>Heterobranchia</taxon>
        <taxon>Euthyneura</taxon>
        <taxon>Panpulmonata</taxon>
        <taxon>Sacoglossa</taxon>
        <taxon>Placobranchoidea</taxon>
        <taxon>Plakobranchidae</taxon>
        <taxon>Plakobranchus</taxon>
    </lineage>
</organism>
<evidence type="ECO:0000313" key="4">
    <source>
        <dbReference type="Proteomes" id="UP000735302"/>
    </source>
</evidence>
<sequence>MERNTPSRIPLFRHKMSRVDNLNSLAVKYGVSVQDLKRENKLWNNDHLFLRDELLIPLTAENEGLLDEGDTIVVQDGFSTSYSSNSLSDAAAAGPSGYPNGAASNGRFSPPLFPAERNPPSGASPPPASFPHTSTGKSSSSKGKSKRSPRGDAGDGNDNNNHGGSSSGSSSRSASSITAGQPSVSGGSSSMADDFFSKYDTSIARLRGDVEKMEKNAAQFRSPVGHGAGGGARTPTERSLQISGRIRYPLNDAPVRI</sequence>
<dbReference type="SMART" id="SM00257">
    <property type="entry name" value="LysM"/>
    <property type="match status" value="1"/>
</dbReference>